<dbReference type="InterPro" id="IPR026320">
    <property type="entry name" value="PRR14"/>
</dbReference>
<feature type="region of interest" description="Disordered" evidence="2">
    <location>
        <begin position="282"/>
        <end position="307"/>
    </location>
</feature>
<dbReference type="Proteomes" id="UP000264840">
    <property type="component" value="Unplaced"/>
</dbReference>
<evidence type="ECO:0000256" key="1">
    <source>
        <dbReference type="ARBA" id="ARBA00022553"/>
    </source>
</evidence>
<dbReference type="OMA" id="SNIKCGS"/>
<protein>
    <submittedName>
        <fullName evidence="4">Uncharacterized LOC102310106</fullName>
    </submittedName>
</protein>
<feature type="region of interest" description="Disordered" evidence="2">
    <location>
        <begin position="53"/>
        <end position="165"/>
    </location>
</feature>
<feature type="compositionally biased region" description="Low complexity" evidence="2">
    <location>
        <begin position="1092"/>
        <end position="1108"/>
    </location>
</feature>
<feature type="compositionally biased region" description="Basic and acidic residues" evidence="2">
    <location>
        <begin position="1159"/>
        <end position="1183"/>
    </location>
</feature>
<feature type="compositionally biased region" description="Polar residues" evidence="2">
    <location>
        <begin position="108"/>
        <end position="130"/>
    </location>
</feature>
<dbReference type="GeneTree" id="ENSGT00520000055626"/>
<accession>A0A3Q2WVJ0</accession>
<evidence type="ECO:0000256" key="2">
    <source>
        <dbReference type="SAM" id="MobiDB-lite"/>
    </source>
</evidence>
<dbReference type="InterPro" id="IPR028149">
    <property type="entry name" value="Tantalus-like"/>
</dbReference>
<dbReference type="Pfam" id="PF15386">
    <property type="entry name" value="Tantalus"/>
    <property type="match status" value="1"/>
</dbReference>
<feature type="region of interest" description="Disordered" evidence="2">
    <location>
        <begin position="978"/>
        <end position="1004"/>
    </location>
</feature>
<keyword evidence="5" id="KW-1185">Reference proteome</keyword>
<sequence length="1330" mass="147682">MLMCCFGAPHVFFYFPLLLFTEKARQGEGKRERESKGMLTYPSDSLTQIVCPMDEDDIPPNPFCSAPPHSEPAPPFLSLSSITPSRPHDGISGHRRSGRIQGIRAQTLKKQSNTDSQAAQRPTKQNPSPTKRQRESGIMVQVAQSKQSRVEGTDAHDSQNKDGFDFGFTAEWQNRQKDQKLPEQKLNPSPGEYVDKLLDENVPESLDAAKSDMDTCGDVAAGHTVENAYSPKGWVIGPLFQSFKSKMASFTEIVMSPVKLFRASSPPPSVDHSDRLDELKADGTADVERSEPSSTLHPEGQSENDNQHCRADQNELTNVGDAQNTQTVSPKYSKTLDFDEDSTIGSEIVDEFAVHQKEKTSPASVPLPHCPSQLGVSESVGSSVVLQSSASVSASCESSSKMCIALVDQKFKTSVRLKPLSRKRAGNRSGLKRVDFKKESDPEVSKKQLSYQSLDSSDTEKMLSSSFSVSYPQPGMDCFQPDGDEKKETEESCRLVQENLQKSLVDSVNKRTLRSTLDLQQQEWRLNQDKCSVSGFVREKRGLKLNCHSQDSVKRKRLTPDTHTKVTQKQELSNTASGREEIELINEEAPKLGRQRQSVFVSTRTTRKGKSGQEMLGTINEAVLHSQTESSPDAMLVCSLDKSTGVAEDNHMSCRIKASSATSCKRQNRIVISNSDVNIDASMDLETTVAITSTNQDELSSKALVRPCIKQLQNTSKCRNINKKPQKRKSANRISSVTESDSPLVSTSSVLSVGLMEFVPKDFNTSQHAEKGKDLIRGLSQLSKRPKKGLRGATQSCVSSRTLETQQCVINLQESQSKESKSKNSTETVYFEMTPFESNFQPLPSPSQLHVDSPLNNDINNRHAQKNLKSSASVAEEIFHTDSEVFNDEGVSLSKLRSSTRRANIKPRQADNQRRKCRVLHSRTRKSEEVTNSVTMDDVNLATSGARSSENCFSHRLLRSYSCPEILCLHPHDTTWTSPHPSRALTSHQSSHSPSVSQAQKSLRRARRHTVCSVEVEREIAPLCLRKEVYPSRRSTLYDPVTHHLSPSIALSPSTSISALASCFLSSPLAFLSKRFDSKGVAGSLSTCSHVSAPSSASSLTSPLSSSTWHHSRTDSSGAAMDSSSSGNPLECETERRQQSEEEDDGEETSSSSQEFEDGGLREEKAHSDSEIKMVQKHEERRKVSSIRIRKTLPKPQNNLTPMGLPKPIRLKKKEFSLEEIYTNKNFNKPPESRLETIFEEVPLNRRNGSESWFGQRRVKRFLEFLEVGEVRKPKKPLVGVSKAGISTSRTRRGGFLKDEPSLSVQDVDSLLCAKLDQLNLWLIHDQKDS</sequence>
<feature type="compositionally biased region" description="Basic and acidic residues" evidence="2">
    <location>
        <begin position="148"/>
        <end position="164"/>
    </location>
</feature>
<name>A0A3Q2WVJ0_HAPBU</name>
<feature type="compositionally biased region" description="Basic and acidic residues" evidence="2">
    <location>
        <begin position="282"/>
        <end position="291"/>
    </location>
</feature>
<dbReference type="STRING" id="8153.ENSHBUP00000026374"/>
<dbReference type="PANTHER" id="PTHR14522:SF2">
    <property type="entry name" value="PROLINE-RICH PROTEIN 14"/>
    <property type="match status" value="1"/>
</dbReference>
<organism evidence="4 5">
    <name type="scientific">Haplochromis burtoni</name>
    <name type="common">Burton's mouthbrooder</name>
    <name type="synonym">Chromis burtoni</name>
    <dbReference type="NCBI Taxonomy" id="8153"/>
    <lineage>
        <taxon>Eukaryota</taxon>
        <taxon>Metazoa</taxon>
        <taxon>Chordata</taxon>
        <taxon>Craniata</taxon>
        <taxon>Vertebrata</taxon>
        <taxon>Euteleostomi</taxon>
        <taxon>Actinopterygii</taxon>
        <taxon>Neopterygii</taxon>
        <taxon>Teleostei</taxon>
        <taxon>Neoteleostei</taxon>
        <taxon>Acanthomorphata</taxon>
        <taxon>Ovalentaria</taxon>
        <taxon>Cichlomorphae</taxon>
        <taxon>Cichliformes</taxon>
        <taxon>Cichlidae</taxon>
        <taxon>African cichlids</taxon>
        <taxon>Pseudocrenilabrinae</taxon>
        <taxon>Haplochromini</taxon>
        <taxon>Haplochromis</taxon>
    </lineage>
</organism>
<evidence type="ECO:0000313" key="5">
    <source>
        <dbReference type="Proteomes" id="UP000264840"/>
    </source>
</evidence>
<proteinExistence type="predicted"/>
<keyword evidence="1" id="KW-0597">Phosphoprotein</keyword>
<dbReference type="PANTHER" id="PTHR14522">
    <property type="entry name" value="EMO2-RELATED"/>
    <property type="match status" value="1"/>
</dbReference>
<feature type="compositionally biased region" description="Low complexity" evidence="2">
    <location>
        <begin position="987"/>
        <end position="1001"/>
    </location>
</feature>
<feature type="region of interest" description="Disordered" evidence="2">
    <location>
        <begin position="1087"/>
        <end position="1184"/>
    </location>
</feature>
<evidence type="ECO:0000313" key="4">
    <source>
        <dbReference type="Ensembl" id="ENSHBUP00000026374.1"/>
    </source>
</evidence>
<feature type="compositionally biased region" description="Low complexity" evidence="2">
    <location>
        <begin position="1115"/>
        <end position="1127"/>
    </location>
</feature>
<reference evidence="4" key="2">
    <citation type="submission" date="2025-09" db="UniProtKB">
        <authorList>
            <consortium name="Ensembl"/>
        </authorList>
    </citation>
    <scope>IDENTIFICATION</scope>
</reference>
<feature type="domain" description="Tantalus-like" evidence="3">
    <location>
        <begin position="1200"/>
        <end position="1258"/>
    </location>
</feature>
<reference evidence="4" key="1">
    <citation type="submission" date="2025-08" db="UniProtKB">
        <authorList>
            <consortium name="Ensembl"/>
        </authorList>
    </citation>
    <scope>IDENTIFICATION</scope>
</reference>
<evidence type="ECO:0000259" key="3">
    <source>
        <dbReference type="Pfam" id="PF15386"/>
    </source>
</evidence>
<dbReference type="Ensembl" id="ENSHBUT00000003502.1">
    <property type="protein sequence ID" value="ENSHBUP00000026374.1"/>
    <property type="gene ID" value="ENSHBUG00000009007.1"/>
</dbReference>
<feature type="compositionally biased region" description="Polar residues" evidence="2">
    <location>
        <begin position="292"/>
        <end position="304"/>
    </location>
</feature>